<dbReference type="RefSeq" id="WP_239123467.1">
    <property type="nucleotide sequence ID" value="NZ_BONY01000006.1"/>
</dbReference>
<dbReference type="Gene3D" id="1.10.443.10">
    <property type="entry name" value="Intergrase catalytic core"/>
    <property type="match status" value="1"/>
</dbReference>
<feature type="domain" description="Tyr recombinase" evidence="3">
    <location>
        <begin position="1"/>
        <end position="144"/>
    </location>
</feature>
<dbReference type="InterPro" id="IPR002104">
    <property type="entry name" value="Integrase_catalytic"/>
</dbReference>
<evidence type="ECO:0000256" key="2">
    <source>
        <dbReference type="SAM" id="MobiDB-lite"/>
    </source>
</evidence>
<keyword evidence="1" id="KW-0233">DNA recombination</keyword>
<evidence type="ECO:0000313" key="5">
    <source>
        <dbReference type="Proteomes" id="UP000612899"/>
    </source>
</evidence>
<dbReference type="InterPro" id="IPR013762">
    <property type="entry name" value="Integrase-like_cat_sf"/>
</dbReference>
<gene>
    <name evidence="4" type="ORF">Rhe02_13460</name>
</gene>
<dbReference type="Proteomes" id="UP000612899">
    <property type="component" value="Unassembled WGS sequence"/>
</dbReference>
<proteinExistence type="predicted"/>
<evidence type="ECO:0000313" key="4">
    <source>
        <dbReference type="EMBL" id="GIH03279.1"/>
    </source>
</evidence>
<dbReference type="InterPro" id="IPR011010">
    <property type="entry name" value="DNA_brk_join_enz"/>
</dbReference>
<name>A0A8J3VD69_9ACTN</name>
<dbReference type="PROSITE" id="PS51898">
    <property type="entry name" value="TYR_RECOMBINASE"/>
    <property type="match status" value="1"/>
</dbReference>
<feature type="region of interest" description="Disordered" evidence="2">
    <location>
        <begin position="1"/>
        <end position="26"/>
    </location>
</feature>
<keyword evidence="5" id="KW-1185">Reference proteome</keyword>
<protein>
    <recommendedName>
        <fullName evidence="3">Tyr recombinase domain-containing protein</fullName>
    </recommendedName>
</protein>
<feature type="compositionally biased region" description="Basic and acidic residues" evidence="2">
    <location>
        <begin position="1"/>
        <end position="14"/>
    </location>
</feature>
<dbReference type="AlphaFoldDB" id="A0A8J3VD69"/>
<evidence type="ECO:0000259" key="3">
    <source>
        <dbReference type="PROSITE" id="PS51898"/>
    </source>
</evidence>
<evidence type="ECO:0000256" key="1">
    <source>
        <dbReference type="ARBA" id="ARBA00023172"/>
    </source>
</evidence>
<dbReference type="GO" id="GO:0003677">
    <property type="term" value="F:DNA binding"/>
    <property type="evidence" value="ECO:0007669"/>
    <property type="project" value="InterPro"/>
</dbReference>
<comment type="caution">
    <text evidence="4">The sequence shown here is derived from an EMBL/GenBank/DDBJ whole genome shotgun (WGS) entry which is preliminary data.</text>
</comment>
<organism evidence="4 5">
    <name type="scientific">Rhizocola hellebori</name>
    <dbReference type="NCBI Taxonomy" id="1392758"/>
    <lineage>
        <taxon>Bacteria</taxon>
        <taxon>Bacillati</taxon>
        <taxon>Actinomycetota</taxon>
        <taxon>Actinomycetes</taxon>
        <taxon>Micromonosporales</taxon>
        <taxon>Micromonosporaceae</taxon>
        <taxon>Rhizocola</taxon>
    </lineage>
</organism>
<sequence length="149" mass="16390">MRARKWTDSGERHDTRRLKHRADNETRSVPIPPELVQLLVWHIATFGSAQDGRLFRSEGGGVIGSTTYSRVWASARNLALSPAQILSVLAKRPYDLRHAAVSLWLNSGVPATEVASRAGQSVEVLLRIYAKCIDGDEGIMNARIEAALS</sequence>
<accession>A0A8J3VD69</accession>
<dbReference type="EMBL" id="BONY01000006">
    <property type="protein sequence ID" value="GIH03279.1"/>
    <property type="molecule type" value="Genomic_DNA"/>
</dbReference>
<dbReference type="GO" id="GO:0015074">
    <property type="term" value="P:DNA integration"/>
    <property type="evidence" value="ECO:0007669"/>
    <property type="project" value="InterPro"/>
</dbReference>
<dbReference type="GO" id="GO:0006310">
    <property type="term" value="P:DNA recombination"/>
    <property type="evidence" value="ECO:0007669"/>
    <property type="project" value="UniProtKB-KW"/>
</dbReference>
<reference evidence="4" key="1">
    <citation type="submission" date="2021-01" db="EMBL/GenBank/DDBJ databases">
        <title>Whole genome shotgun sequence of Rhizocola hellebori NBRC 109834.</title>
        <authorList>
            <person name="Komaki H."/>
            <person name="Tamura T."/>
        </authorList>
    </citation>
    <scope>NUCLEOTIDE SEQUENCE</scope>
    <source>
        <strain evidence="4">NBRC 109834</strain>
    </source>
</reference>
<dbReference type="SUPFAM" id="SSF56349">
    <property type="entry name" value="DNA breaking-rejoining enzymes"/>
    <property type="match status" value="1"/>
</dbReference>